<keyword evidence="2" id="KW-0732">Signal</keyword>
<comment type="caution">
    <text evidence="3">The sequence shown here is derived from an EMBL/GenBank/DDBJ whole genome shotgun (WGS) entry which is preliminary data.</text>
</comment>
<dbReference type="RefSeq" id="WP_168710378.1">
    <property type="nucleotide sequence ID" value="NZ_MWIN01000001.1"/>
</dbReference>
<keyword evidence="4" id="KW-1185">Reference proteome</keyword>
<feature type="chain" id="PRO_5020473314" evidence="2">
    <location>
        <begin position="26"/>
        <end position="162"/>
    </location>
</feature>
<gene>
    <name evidence="3" type="ORF">DFR24_1679</name>
</gene>
<feature type="compositionally biased region" description="Polar residues" evidence="1">
    <location>
        <begin position="58"/>
        <end position="67"/>
    </location>
</feature>
<feature type="region of interest" description="Disordered" evidence="1">
    <location>
        <begin position="50"/>
        <end position="72"/>
    </location>
</feature>
<accession>A0A4R7PDU3</accession>
<evidence type="ECO:0000256" key="1">
    <source>
        <dbReference type="SAM" id="MobiDB-lite"/>
    </source>
</evidence>
<dbReference type="EMBL" id="SOBT01000008">
    <property type="protein sequence ID" value="TDU32288.1"/>
    <property type="molecule type" value="Genomic_DNA"/>
</dbReference>
<name>A0A4R7PDU3_9GAMM</name>
<evidence type="ECO:0000313" key="4">
    <source>
        <dbReference type="Proteomes" id="UP000295341"/>
    </source>
</evidence>
<feature type="signal peptide" evidence="2">
    <location>
        <begin position="1"/>
        <end position="25"/>
    </location>
</feature>
<dbReference type="Proteomes" id="UP000295341">
    <property type="component" value="Unassembled WGS sequence"/>
</dbReference>
<reference evidence="3 4" key="1">
    <citation type="submission" date="2019-03" db="EMBL/GenBank/DDBJ databases">
        <title>Genomic Encyclopedia of Type Strains, Phase IV (KMG-IV): sequencing the most valuable type-strain genomes for metagenomic binning, comparative biology and taxonomic classification.</title>
        <authorList>
            <person name="Goeker M."/>
        </authorList>
    </citation>
    <scope>NUCLEOTIDE SEQUENCE [LARGE SCALE GENOMIC DNA]</scope>
    <source>
        <strain evidence="3 4">DSM 26377</strain>
    </source>
</reference>
<evidence type="ECO:0000256" key="2">
    <source>
        <dbReference type="SAM" id="SignalP"/>
    </source>
</evidence>
<sequence>MRRSAPIIAAIALYSLVSVPGLANAPEDASIAGYAAYHVRLEVARNRIHMGAPEQTVPEGQSATTQVDMGRRSPPLLVNQRVTRFPGAGKKMALLELEFFRLEGAEPRRLVAPTLGVELGKAQVYEVATAQGLITVRATVEGLDPVTGASSDGPATNPYPTL</sequence>
<evidence type="ECO:0000313" key="3">
    <source>
        <dbReference type="EMBL" id="TDU32288.1"/>
    </source>
</evidence>
<organism evidence="3 4">
    <name type="scientific">Panacagrimonas perspica</name>
    <dbReference type="NCBI Taxonomy" id="381431"/>
    <lineage>
        <taxon>Bacteria</taxon>
        <taxon>Pseudomonadati</taxon>
        <taxon>Pseudomonadota</taxon>
        <taxon>Gammaproteobacteria</taxon>
        <taxon>Nevskiales</taxon>
        <taxon>Nevskiaceae</taxon>
        <taxon>Panacagrimonas</taxon>
    </lineage>
</organism>
<protein>
    <submittedName>
        <fullName evidence="3">Uncharacterized protein</fullName>
    </submittedName>
</protein>
<proteinExistence type="predicted"/>
<dbReference type="AlphaFoldDB" id="A0A4R7PDU3"/>